<dbReference type="AlphaFoldDB" id="A0A9D2DCU2"/>
<reference evidence="3" key="1">
    <citation type="journal article" date="2021" name="PeerJ">
        <title>Extensive microbial diversity within the chicken gut microbiome revealed by metagenomics and culture.</title>
        <authorList>
            <person name="Gilroy R."/>
            <person name="Ravi A."/>
            <person name="Getino M."/>
            <person name="Pursley I."/>
            <person name="Horton D.L."/>
            <person name="Alikhan N.F."/>
            <person name="Baker D."/>
            <person name="Gharbi K."/>
            <person name="Hall N."/>
            <person name="Watson M."/>
            <person name="Adriaenssens E.M."/>
            <person name="Foster-Nyarko E."/>
            <person name="Jarju S."/>
            <person name="Secka A."/>
            <person name="Antonio M."/>
            <person name="Oren A."/>
            <person name="Chaudhuri R.R."/>
            <person name="La Ragione R."/>
            <person name="Hildebrand F."/>
            <person name="Pallen M.J."/>
        </authorList>
    </citation>
    <scope>NUCLEOTIDE SEQUENCE</scope>
    <source>
        <strain evidence="3">ChiHjej11B10-19426</strain>
    </source>
</reference>
<gene>
    <name evidence="3" type="ORF">H9816_02305</name>
</gene>
<dbReference type="Proteomes" id="UP000824014">
    <property type="component" value="Unassembled WGS sequence"/>
</dbReference>
<evidence type="ECO:0000256" key="1">
    <source>
        <dbReference type="SAM" id="SignalP"/>
    </source>
</evidence>
<protein>
    <recommendedName>
        <fullName evidence="2">DUF5689 domain-containing protein</fullName>
    </recommendedName>
</protein>
<evidence type="ECO:0000313" key="3">
    <source>
        <dbReference type="EMBL" id="HIZ14735.1"/>
    </source>
</evidence>
<dbReference type="EMBL" id="DXCC01000005">
    <property type="protein sequence ID" value="HIZ14735.1"/>
    <property type="molecule type" value="Genomic_DNA"/>
</dbReference>
<evidence type="ECO:0000259" key="2">
    <source>
        <dbReference type="Pfam" id="PF18942"/>
    </source>
</evidence>
<dbReference type="Pfam" id="PF18942">
    <property type="entry name" value="DUF5689"/>
    <property type="match status" value="1"/>
</dbReference>
<feature type="chain" id="PRO_5039071512" description="DUF5689 domain-containing protein" evidence="1">
    <location>
        <begin position="29"/>
        <end position="271"/>
    </location>
</feature>
<sequence>MMWNKWLRWGLVALMLVCGRACSYPERAADPAGSEEGTDAVVSIAFLHGRYGGEPFPVRTNWLLRGEVISTDRSGNYYKTLAVDDGTGVVEVKLDAEQLFAVYPPGCRVEVVCNGLTLGERGGVLQLGSASTEGYETDYIAAEEIGRRVRVIAPAEDEGLQPVVRTLETVAVADLGRLVAVDGVQFVTPGVTWCLPDASDASGFADTVCYVEDRMGRRMAVRTSRRAEFAGWIVPDGSGRIEGLLSLYDGAFQLRVIRPDLLYGTMAEARF</sequence>
<accession>A0A9D2DCU2</accession>
<evidence type="ECO:0000313" key="4">
    <source>
        <dbReference type="Proteomes" id="UP000824014"/>
    </source>
</evidence>
<dbReference type="InterPro" id="IPR043744">
    <property type="entry name" value="DUF5689"/>
</dbReference>
<keyword evidence="1" id="KW-0732">Signal</keyword>
<feature type="domain" description="DUF5689" evidence="2">
    <location>
        <begin position="40"/>
        <end position="256"/>
    </location>
</feature>
<organism evidence="3 4">
    <name type="scientific">Candidatus Tidjanibacter faecipullorum</name>
    <dbReference type="NCBI Taxonomy" id="2838766"/>
    <lineage>
        <taxon>Bacteria</taxon>
        <taxon>Pseudomonadati</taxon>
        <taxon>Bacteroidota</taxon>
        <taxon>Bacteroidia</taxon>
        <taxon>Bacteroidales</taxon>
        <taxon>Rikenellaceae</taxon>
        <taxon>Tidjanibacter</taxon>
    </lineage>
</organism>
<proteinExistence type="predicted"/>
<reference evidence="3" key="2">
    <citation type="submission" date="2021-04" db="EMBL/GenBank/DDBJ databases">
        <authorList>
            <person name="Gilroy R."/>
        </authorList>
    </citation>
    <scope>NUCLEOTIDE SEQUENCE</scope>
    <source>
        <strain evidence="3">ChiHjej11B10-19426</strain>
    </source>
</reference>
<name>A0A9D2DCU2_9BACT</name>
<comment type="caution">
    <text evidence="3">The sequence shown here is derived from an EMBL/GenBank/DDBJ whole genome shotgun (WGS) entry which is preliminary data.</text>
</comment>
<feature type="signal peptide" evidence="1">
    <location>
        <begin position="1"/>
        <end position="28"/>
    </location>
</feature>